<dbReference type="RefSeq" id="WP_097380841.1">
    <property type="nucleotide sequence ID" value="NZ_NXNI01000001.1"/>
</dbReference>
<dbReference type="InterPro" id="IPR005031">
    <property type="entry name" value="COQ10_START"/>
</dbReference>
<comment type="caution">
    <text evidence="2">The sequence shown here is derived from an EMBL/GenBank/DDBJ whole genome shotgun (WGS) entry which is preliminary data.</text>
</comment>
<dbReference type="AlphaFoldDB" id="A0A2A5QYS8"/>
<dbReference type="CDD" id="cd07820">
    <property type="entry name" value="SRPBCC_3"/>
    <property type="match status" value="1"/>
</dbReference>
<dbReference type="InterPro" id="IPR023393">
    <property type="entry name" value="START-like_dom_sf"/>
</dbReference>
<reference evidence="2 3" key="1">
    <citation type="submission" date="2017-09" db="EMBL/GenBank/DDBJ databases">
        <title>Genome sequences of Natrinema ejinorence JCM 13890T.</title>
        <authorList>
            <person name="Roh S.W."/>
            <person name="Kim Y.B."/>
            <person name="Kim J.Y."/>
        </authorList>
    </citation>
    <scope>NUCLEOTIDE SEQUENCE [LARGE SCALE GENOMIC DNA]</scope>
    <source>
        <strain evidence="2 3">JCM 13890</strain>
    </source>
</reference>
<gene>
    <name evidence="2" type="ORF">CP557_16100</name>
</gene>
<protein>
    <submittedName>
        <fullName evidence="2">Cyclase</fullName>
    </submittedName>
</protein>
<keyword evidence="3" id="KW-1185">Reference proteome</keyword>
<feature type="domain" description="Coenzyme Q-binding protein COQ10 START" evidence="1">
    <location>
        <begin position="10"/>
        <end position="135"/>
    </location>
</feature>
<evidence type="ECO:0000313" key="3">
    <source>
        <dbReference type="Proteomes" id="UP000219689"/>
    </source>
</evidence>
<dbReference type="SUPFAM" id="SSF55961">
    <property type="entry name" value="Bet v1-like"/>
    <property type="match status" value="1"/>
</dbReference>
<evidence type="ECO:0000259" key="1">
    <source>
        <dbReference type="Pfam" id="PF03364"/>
    </source>
</evidence>
<dbReference type="OrthoDB" id="10357at2157"/>
<dbReference type="Pfam" id="PF03364">
    <property type="entry name" value="Polyketide_cyc"/>
    <property type="match status" value="1"/>
</dbReference>
<sequence>MPTYQRTSVVDADFETVWDFYDGVEELEALTPDWMGLQVPRVVGPDGQRDPDGYGVGTEVHLRSPLLERLPAGEWVVRITEYEPGENRAFFVDEQVDDRGPFERWRHTHRFAALNGKTVLHDRVDYRLPVAGNLPLATPSLAIMLWYRHRRTRTLLAE</sequence>
<dbReference type="EMBL" id="NXNI01000001">
    <property type="protein sequence ID" value="PCR91909.1"/>
    <property type="molecule type" value="Genomic_DNA"/>
</dbReference>
<evidence type="ECO:0000313" key="2">
    <source>
        <dbReference type="EMBL" id="PCR91909.1"/>
    </source>
</evidence>
<dbReference type="Proteomes" id="UP000219689">
    <property type="component" value="Unassembled WGS sequence"/>
</dbReference>
<name>A0A2A5QYS8_9EURY</name>
<proteinExistence type="predicted"/>
<dbReference type="Gene3D" id="3.30.530.20">
    <property type="match status" value="1"/>
</dbReference>
<organism evidence="2 3">
    <name type="scientific">Natrinema ejinorense</name>
    <dbReference type="NCBI Taxonomy" id="373386"/>
    <lineage>
        <taxon>Archaea</taxon>
        <taxon>Methanobacteriati</taxon>
        <taxon>Methanobacteriota</taxon>
        <taxon>Stenosarchaea group</taxon>
        <taxon>Halobacteria</taxon>
        <taxon>Halobacteriales</taxon>
        <taxon>Natrialbaceae</taxon>
        <taxon>Natrinema</taxon>
    </lineage>
</organism>
<accession>A0A2A5QYS8</accession>